<comment type="caution">
    <text evidence="1">The sequence shown here is derived from an EMBL/GenBank/DDBJ whole genome shotgun (WGS) entry which is preliminary data.</text>
</comment>
<reference evidence="1" key="1">
    <citation type="submission" date="2019-08" db="EMBL/GenBank/DDBJ databases">
        <authorList>
            <person name="Kucharzyk K."/>
            <person name="Murdoch R.W."/>
            <person name="Higgins S."/>
            <person name="Loffler F."/>
        </authorList>
    </citation>
    <scope>NUCLEOTIDE SEQUENCE</scope>
</reference>
<gene>
    <name evidence="1" type="ORF">SDC9_119341</name>
</gene>
<dbReference type="AlphaFoldDB" id="A0A645C593"/>
<name>A0A645C593_9ZZZZ</name>
<evidence type="ECO:0000313" key="1">
    <source>
        <dbReference type="EMBL" id="MPM72367.1"/>
    </source>
</evidence>
<dbReference type="EMBL" id="VSSQ01024702">
    <property type="protein sequence ID" value="MPM72367.1"/>
    <property type="molecule type" value="Genomic_DNA"/>
</dbReference>
<accession>A0A645C593</accession>
<proteinExistence type="predicted"/>
<sequence>MLTAPLASVEVIMTGSISGVKPTAMLIENSRASSQSPLATPLIRKTMGIKRNIMRTNKLLTESTPRSKLVFARSPVNDLAIKPK</sequence>
<protein>
    <submittedName>
        <fullName evidence="1">Uncharacterized protein</fullName>
    </submittedName>
</protein>
<organism evidence="1">
    <name type="scientific">bioreactor metagenome</name>
    <dbReference type="NCBI Taxonomy" id="1076179"/>
    <lineage>
        <taxon>unclassified sequences</taxon>
        <taxon>metagenomes</taxon>
        <taxon>ecological metagenomes</taxon>
    </lineage>
</organism>